<comment type="caution">
    <text evidence="2">The sequence shown here is derived from an EMBL/GenBank/DDBJ whole genome shotgun (WGS) entry which is preliminary data.</text>
</comment>
<dbReference type="EMBL" id="JANJYJ010000008">
    <property type="protein sequence ID" value="KAK3194079.1"/>
    <property type="molecule type" value="Genomic_DNA"/>
</dbReference>
<sequence>MLKMRNLRASLETPQADWYDAKITHHNHMESPQVIDEALDGVLENTATKRDMYNQSCFGHFQHMQVEFCLITGLKFGAILNTELYEDVPNGIHHKYFSGRDMVTFAEIEARIEQERKKGLQSLYGSCALLITWRCSMRSCGVRMCTNTPFSGSKSDLSPFSEHVGKLRESNIDIGTPTGSRSLASEQQGTDVAAPTTVPDTATRHIRVKFVLGTQTVGLDARGGTASHTDRRSPEREVVTDHWEHRFAKVVSAVNALR</sequence>
<evidence type="ECO:0000256" key="1">
    <source>
        <dbReference type="SAM" id="MobiDB-lite"/>
    </source>
</evidence>
<dbReference type="AlphaFoldDB" id="A0AAD9ZW14"/>
<proteinExistence type="predicted"/>
<dbReference type="Proteomes" id="UP001281410">
    <property type="component" value="Unassembled WGS sequence"/>
</dbReference>
<evidence type="ECO:0000313" key="2">
    <source>
        <dbReference type="EMBL" id="KAK3194079.1"/>
    </source>
</evidence>
<feature type="region of interest" description="Disordered" evidence="1">
    <location>
        <begin position="175"/>
        <end position="195"/>
    </location>
</feature>
<gene>
    <name evidence="2" type="ORF">Dsin_025389</name>
</gene>
<keyword evidence="3" id="KW-1185">Reference proteome</keyword>
<protein>
    <submittedName>
        <fullName evidence="2">Uncharacterized protein</fullName>
    </submittedName>
</protein>
<evidence type="ECO:0000313" key="3">
    <source>
        <dbReference type="Proteomes" id="UP001281410"/>
    </source>
</evidence>
<reference evidence="2" key="1">
    <citation type="journal article" date="2023" name="Plant J.">
        <title>Genome sequences and population genomics provide insights into the demographic history, inbreeding, and mutation load of two 'living fossil' tree species of Dipteronia.</title>
        <authorList>
            <person name="Feng Y."/>
            <person name="Comes H.P."/>
            <person name="Chen J."/>
            <person name="Zhu S."/>
            <person name="Lu R."/>
            <person name="Zhang X."/>
            <person name="Li P."/>
            <person name="Qiu J."/>
            <person name="Olsen K.M."/>
            <person name="Qiu Y."/>
        </authorList>
    </citation>
    <scope>NUCLEOTIDE SEQUENCE</scope>
    <source>
        <strain evidence="2">NBL</strain>
    </source>
</reference>
<accession>A0AAD9ZW14</accession>
<feature type="compositionally biased region" description="Polar residues" evidence="1">
    <location>
        <begin position="177"/>
        <end position="189"/>
    </location>
</feature>
<name>A0AAD9ZW14_9ROSI</name>
<organism evidence="2 3">
    <name type="scientific">Dipteronia sinensis</name>
    <dbReference type="NCBI Taxonomy" id="43782"/>
    <lineage>
        <taxon>Eukaryota</taxon>
        <taxon>Viridiplantae</taxon>
        <taxon>Streptophyta</taxon>
        <taxon>Embryophyta</taxon>
        <taxon>Tracheophyta</taxon>
        <taxon>Spermatophyta</taxon>
        <taxon>Magnoliopsida</taxon>
        <taxon>eudicotyledons</taxon>
        <taxon>Gunneridae</taxon>
        <taxon>Pentapetalae</taxon>
        <taxon>rosids</taxon>
        <taxon>malvids</taxon>
        <taxon>Sapindales</taxon>
        <taxon>Sapindaceae</taxon>
        <taxon>Hippocastanoideae</taxon>
        <taxon>Acereae</taxon>
        <taxon>Dipteronia</taxon>
    </lineage>
</organism>